<protein>
    <submittedName>
        <fullName evidence="1">Uncharacterized protein</fullName>
    </submittedName>
</protein>
<name>A0A317ZU58_9MICO</name>
<keyword evidence="2" id="KW-1185">Reference proteome</keyword>
<accession>A0A317ZU58</accession>
<dbReference type="EMBL" id="QHLY01000012">
    <property type="protein sequence ID" value="PXA68295.1"/>
    <property type="molecule type" value="Genomic_DNA"/>
</dbReference>
<proteinExistence type="predicted"/>
<reference evidence="1 2" key="1">
    <citation type="submission" date="2018-05" db="EMBL/GenBank/DDBJ databases">
        <title>Genetic diversity of glacier-inhabiting Cryobacterium bacteria in China and description of Cryobacterium mengkeensis sp. nov. and Arthrobacter glacialis sp. nov.</title>
        <authorList>
            <person name="Liu Q."/>
            <person name="Xin Y.-H."/>
        </authorList>
    </citation>
    <scope>NUCLEOTIDE SEQUENCE [LARGE SCALE GENOMIC DNA]</scope>
    <source>
        <strain evidence="1 2">SK-1</strain>
    </source>
</reference>
<evidence type="ECO:0000313" key="2">
    <source>
        <dbReference type="Proteomes" id="UP000246722"/>
    </source>
</evidence>
<evidence type="ECO:0000313" key="1">
    <source>
        <dbReference type="EMBL" id="PXA68295.1"/>
    </source>
</evidence>
<organism evidence="1 2">
    <name type="scientific">Cryobacterium arcticum</name>
    <dbReference type="NCBI Taxonomy" id="670052"/>
    <lineage>
        <taxon>Bacteria</taxon>
        <taxon>Bacillati</taxon>
        <taxon>Actinomycetota</taxon>
        <taxon>Actinomycetes</taxon>
        <taxon>Micrococcales</taxon>
        <taxon>Microbacteriaceae</taxon>
        <taxon>Cryobacterium</taxon>
    </lineage>
</organism>
<dbReference type="Proteomes" id="UP000246722">
    <property type="component" value="Unassembled WGS sequence"/>
</dbReference>
<gene>
    <name evidence="1" type="ORF">CTB96_16890</name>
</gene>
<comment type="caution">
    <text evidence="1">The sequence shown here is derived from an EMBL/GenBank/DDBJ whole genome shotgun (WGS) entry which is preliminary data.</text>
</comment>
<dbReference type="AlphaFoldDB" id="A0A317ZU58"/>
<sequence>MRNIGRAETKRVGGGTYGFGKGVLYDASDVDCCMIYSQTLIDGEVENRFICVSVGDELVSDGNRFTGRHWWGAMGENGILEPVRGAAARSLAIELGLTALGPHDTGTSIAVIDPILTGSVTLTDVVKALSEAALLWAWPHMLDKDSNGPTIQFRFSVDDEEMSVPDPASHPQFAQFTRAFERATNVLTSGRAIDEWPWVGKVLQSQRPPVKLGALAYRSYTPPAGLSSVRFPRHIALMRDPLFIVKYMEVQEDANGQALAGVFVVDPEQNLLFSKAEPVAHDDWIPASLGLESGETNKVRLALNKIRDEFRSRISHDVGVAGEEHSTGVAHLSRQMGTLLASVSGYGAEIESGRGRVASTRSAEGRGNGISVHQDPEIQMMSMGSSRVACFSFSISTVTGIDLSKFSIKASPVVVLEGGSAEVDTPAGGEAPVLVGWYYDERQVASSQSVPLSQIRAGTHVVRVAQPHGLAIGLNLKVESVDEVG</sequence>